<dbReference type="InterPro" id="IPR051309">
    <property type="entry name" value="ABCF_ATPase"/>
</dbReference>
<evidence type="ECO:0000256" key="2">
    <source>
        <dbReference type="ARBA" id="ARBA00022840"/>
    </source>
</evidence>
<dbReference type="OrthoDB" id="1624247at2"/>
<proteinExistence type="predicted"/>
<organism evidence="5 6">
    <name type="scientific">Hydrogenispora ethanolica</name>
    <dbReference type="NCBI Taxonomy" id="1082276"/>
    <lineage>
        <taxon>Bacteria</taxon>
        <taxon>Bacillati</taxon>
        <taxon>Bacillota</taxon>
        <taxon>Hydrogenispora</taxon>
    </lineage>
</organism>
<dbReference type="Gene3D" id="3.40.50.300">
    <property type="entry name" value="P-loop containing nucleotide triphosphate hydrolases"/>
    <property type="match status" value="2"/>
</dbReference>
<dbReference type="InterPro" id="IPR003593">
    <property type="entry name" value="AAA+_ATPase"/>
</dbReference>
<keyword evidence="1" id="KW-0547">Nucleotide-binding</keyword>
<dbReference type="CDD" id="cd03221">
    <property type="entry name" value="ABCF_EF-3"/>
    <property type="match status" value="2"/>
</dbReference>
<name>A0A4R1QUS5_HYDET</name>
<dbReference type="AlphaFoldDB" id="A0A4R1QUS5"/>
<dbReference type="EMBL" id="SLUN01000045">
    <property type="protein sequence ID" value="TCL57729.1"/>
    <property type="molecule type" value="Genomic_DNA"/>
</dbReference>
<feature type="domain" description="ABC transporter" evidence="4">
    <location>
        <begin position="340"/>
        <end position="557"/>
    </location>
</feature>
<protein>
    <submittedName>
        <fullName evidence="5">ATPase subunit of ABC transporter with duplicated ATPase domains</fullName>
    </submittedName>
</protein>
<evidence type="ECO:0000256" key="3">
    <source>
        <dbReference type="SAM" id="MobiDB-lite"/>
    </source>
</evidence>
<evidence type="ECO:0000259" key="4">
    <source>
        <dbReference type="PROSITE" id="PS50893"/>
    </source>
</evidence>
<keyword evidence="2" id="KW-0067">ATP-binding</keyword>
<dbReference type="Pfam" id="PF12848">
    <property type="entry name" value="ABC_tran_Xtn"/>
    <property type="match status" value="1"/>
</dbReference>
<evidence type="ECO:0000313" key="5">
    <source>
        <dbReference type="EMBL" id="TCL57729.1"/>
    </source>
</evidence>
<dbReference type="PROSITE" id="PS50893">
    <property type="entry name" value="ABC_TRANSPORTER_2"/>
    <property type="match status" value="2"/>
</dbReference>
<reference evidence="5 6" key="1">
    <citation type="submission" date="2019-03" db="EMBL/GenBank/DDBJ databases">
        <title>Genomic Encyclopedia of Type Strains, Phase IV (KMG-IV): sequencing the most valuable type-strain genomes for metagenomic binning, comparative biology and taxonomic classification.</title>
        <authorList>
            <person name="Goeker M."/>
        </authorList>
    </citation>
    <scope>NUCLEOTIDE SEQUENCE [LARGE SCALE GENOMIC DNA]</scope>
    <source>
        <strain evidence="5 6">LX-B</strain>
    </source>
</reference>
<dbReference type="PANTHER" id="PTHR42855:SF2">
    <property type="entry name" value="DRUG RESISTANCE ABC TRANSPORTER,ATP-BINDING PROTEIN"/>
    <property type="match status" value="1"/>
</dbReference>
<dbReference type="Pfam" id="PF00005">
    <property type="entry name" value="ABC_tran"/>
    <property type="match status" value="2"/>
</dbReference>
<dbReference type="InterPro" id="IPR017871">
    <property type="entry name" value="ABC_transporter-like_CS"/>
</dbReference>
<dbReference type="FunFam" id="3.40.50.300:FF:000011">
    <property type="entry name" value="Putative ABC transporter ATP-binding component"/>
    <property type="match status" value="1"/>
</dbReference>
<evidence type="ECO:0000313" key="6">
    <source>
        <dbReference type="Proteomes" id="UP000295008"/>
    </source>
</evidence>
<dbReference type="PANTHER" id="PTHR42855">
    <property type="entry name" value="ABC TRANSPORTER ATP-BINDING SUBUNIT"/>
    <property type="match status" value="1"/>
</dbReference>
<dbReference type="InterPro" id="IPR027417">
    <property type="entry name" value="P-loop_NTPase"/>
</dbReference>
<dbReference type="SUPFAM" id="SSF52540">
    <property type="entry name" value="P-loop containing nucleoside triphosphate hydrolases"/>
    <property type="match status" value="2"/>
</dbReference>
<dbReference type="Proteomes" id="UP000295008">
    <property type="component" value="Unassembled WGS sequence"/>
</dbReference>
<dbReference type="GO" id="GO:0016887">
    <property type="term" value="F:ATP hydrolysis activity"/>
    <property type="evidence" value="ECO:0007669"/>
    <property type="project" value="InterPro"/>
</dbReference>
<gene>
    <name evidence="5" type="ORF">EDC14_104533</name>
</gene>
<dbReference type="InterPro" id="IPR003439">
    <property type="entry name" value="ABC_transporter-like_ATP-bd"/>
</dbReference>
<dbReference type="PROSITE" id="PS00211">
    <property type="entry name" value="ABC_TRANSPORTER_1"/>
    <property type="match status" value="1"/>
</dbReference>
<feature type="domain" description="ABC transporter" evidence="4">
    <location>
        <begin position="4"/>
        <end position="263"/>
    </location>
</feature>
<evidence type="ECO:0000256" key="1">
    <source>
        <dbReference type="ARBA" id="ARBA00022741"/>
    </source>
</evidence>
<comment type="caution">
    <text evidence="5">The sequence shown here is derived from an EMBL/GenBank/DDBJ whole genome shotgun (WGS) entry which is preliminary data.</text>
</comment>
<keyword evidence="6" id="KW-1185">Reference proteome</keyword>
<dbReference type="RefSeq" id="WP_132017086.1">
    <property type="nucleotide sequence ID" value="NZ_SLUN01000045.1"/>
</dbReference>
<sequence>MSLLILENLMKEFDGRTLFDGVNLRVQRGERVALVGPNGSGKSTILKIVMGLEEADRGRVIVARNTKVGYISQSLSELADNNIMSETAKVFAHAFDLERRLRAVEAAMAEPAIADRPEALEELCQVYGRLTDEYEKLDGYQLEAKVKSTLLGLGLRREALTQSIATLSGGEKMRVALARTLLLAPELLILDEPTNHLDLVGMEWLEKFLRRFAGGVLLVSHDRYFLDQVATRVAELAAEGISCKSGNYSTFCAQKERRRDYLAAERKRIQREIRLNNELVSKLKGMRRIGAAASRAKAGERLREELNTRIREAVATEHLVQTAALNLPLSQAKHISAEIAKAENLTKKYGEVVIFDAARFLIRGGELIGLIGPNGSGKTTLLNILLGKERQFEGVARLGPWVRYGYLGQEIRFASADHTVLEELLATGAELGKELKEREARDYLSKFQFYGADVQKQLQVLSGGEQVRLALACICLREPHCLILDEPTNHLDMPAREALETALAGFKGTVIAVSHDRYFLNRCVNRILAIESGKITSYEGNYEDYRRLSGKSAEADSGQPQQRAAGTAKAKPGRTAGHSGGGPGQGDERAAIETRIEVIEKRLKELEATFDRDTPYHAYQEYQSLMAEVDALYAEWHRLTE</sequence>
<feature type="region of interest" description="Disordered" evidence="3">
    <location>
        <begin position="549"/>
        <end position="589"/>
    </location>
</feature>
<dbReference type="SMART" id="SM00382">
    <property type="entry name" value="AAA"/>
    <property type="match status" value="2"/>
</dbReference>
<dbReference type="GO" id="GO:0005524">
    <property type="term" value="F:ATP binding"/>
    <property type="evidence" value="ECO:0007669"/>
    <property type="project" value="UniProtKB-KW"/>
</dbReference>
<dbReference type="InterPro" id="IPR032781">
    <property type="entry name" value="ABC_tran_Xtn"/>
</dbReference>
<accession>A0A4R1QUS5</accession>